<protein>
    <submittedName>
        <fullName evidence="2">Uncharacterized protein</fullName>
    </submittedName>
</protein>
<comment type="caution">
    <text evidence="2">The sequence shown here is derived from an EMBL/GenBank/DDBJ whole genome shotgun (WGS) entry which is preliminary data.</text>
</comment>
<keyword evidence="3" id="KW-1185">Reference proteome</keyword>
<accession>A0A5B7DRZ7</accession>
<dbReference type="Proteomes" id="UP000324222">
    <property type="component" value="Unassembled WGS sequence"/>
</dbReference>
<organism evidence="2 3">
    <name type="scientific">Portunus trituberculatus</name>
    <name type="common">Swimming crab</name>
    <name type="synonym">Neptunus trituberculatus</name>
    <dbReference type="NCBI Taxonomy" id="210409"/>
    <lineage>
        <taxon>Eukaryota</taxon>
        <taxon>Metazoa</taxon>
        <taxon>Ecdysozoa</taxon>
        <taxon>Arthropoda</taxon>
        <taxon>Crustacea</taxon>
        <taxon>Multicrustacea</taxon>
        <taxon>Malacostraca</taxon>
        <taxon>Eumalacostraca</taxon>
        <taxon>Eucarida</taxon>
        <taxon>Decapoda</taxon>
        <taxon>Pleocyemata</taxon>
        <taxon>Brachyura</taxon>
        <taxon>Eubrachyura</taxon>
        <taxon>Portunoidea</taxon>
        <taxon>Portunidae</taxon>
        <taxon>Portuninae</taxon>
        <taxon>Portunus</taxon>
    </lineage>
</organism>
<proteinExistence type="predicted"/>
<feature type="compositionally biased region" description="Polar residues" evidence="1">
    <location>
        <begin position="1"/>
        <end position="15"/>
    </location>
</feature>
<evidence type="ECO:0000256" key="1">
    <source>
        <dbReference type="SAM" id="MobiDB-lite"/>
    </source>
</evidence>
<name>A0A5B7DRZ7_PORTR</name>
<evidence type="ECO:0000313" key="2">
    <source>
        <dbReference type="EMBL" id="MPC23869.1"/>
    </source>
</evidence>
<feature type="region of interest" description="Disordered" evidence="1">
    <location>
        <begin position="1"/>
        <end position="31"/>
    </location>
</feature>
<sequence>MALASTTSLTDPQGSTTTNGETTTRQSVGLLRSETSPYLTVPFLAFGRGKKQADYHFTCSPWFSSFPGSGREEWQAGSIRDVCGLNPMSFLWAVQALTEVTHVLHGSRDADIPAR</sequence>
<dbReference type="EMBL" id="VSRR010001263">
    <property type="protein sequence ID" value="MPC23869.1"/>
    <property type="molecule type" value="Genomic_DNA"/>
</dbReference>
<gene>
    <name evidence="2" type="ORF">E2C01_016937</name>
</gene>
<evidence type="ECO:0000313" key="3">
    <source>
        <dbReference type="Proteomes" id="UP000324222"/>
    </source>
</evidence>
<dbReference type="AlphaFoldDB" id="A0A5B7DRZ7"/>
<reference evidence="2 3" key="1">
    <citation type="submission" date="2019-05" db="EMBL/GenBank/DDBJ databases">
        <title>Another draft genome of Portunus trituberculatus and its Hox gene families provides insights of decapod evolution.</title>
        <authorList>
            <person name="Jeong J.-H."/>
            <person name="Song I."/>
            <person name="Kim S."/>
            <person name="Choi T."/>
            <person name="Kim D."/>
            <person name="Ryu S."/>
            <person name="Kim W."/>
        </authorList>
    </citation>
    <scope>NUCLEOTIDE SEQUENCE [LARGE SCALE GENOMIC DNA]</scope>
    <source>
        <tissue evidence="2">Muscle</tissue>
    </source>
</reference>